<dbReference type="Pfam" id="PF05667">
    <property type="entry name" value="CCDC22_CC"/>
    <property type="match status" value="1"/>
</dbReference>
<dbReference type="InterPro" id="IPR048349">
    <property type="entry name" value="CCDC22_N"/>
</dbReference>
<feature type="coiled-coil region" evidence="3">
    <location>
        <begin position="250"/>
        <end position="284"/>
    </location>
</feature>
<dbReference type="OrthoDB" id="10266736at2759"/>
<dbReference type="Proteomes" id="UP000594260">
    <property type="component" value="Unplaced"/>
</dbReference>
<evidence type="ECO:0000259" key="5">
    <source>
        <dbReference type="Pfam" id="PF21674"/>
    </source>
</evidence>
<evidence type="ECO:0000313" key="6">
    <source>
        <dbReference type="EnsemblMetazoa" id="XP_022669010"/>
    </source>
</evidence>
<dbReference type="PANTHER" id="PTHR15668:SF4">
    <property type="entry name" value="COILED-COIL DOMAIN-CONTAINING PROTEIN 22"/>
    <property type="match status" value="1"/>
</dbReference>
<dbReference type="GO" id="GO:0097602">
    <property type="term" value="F:cullin family protein binding"/>
    <property type="evidence" value="ECO:0007669"/>
    <property type="project" value="TreeGrafter"/>
</dbReference>
<organism evidence="6 7">
    <name type="scientific">Varroa destructor</name>
    <name type="common">Honeybee mite</name>
    <dbReference type="NCBI Taxonomy" id="109461"/>
    <lineage>
        <taxon>Eukaryota</taxon>
        <taxon>Metazoa</taxon>
        <taxon>Ecdysozoa</taxon>
        <taxon>Arthropoda</taxon>
        <taxon>Chelicerata</taxon>
        <taxon>Arachnida</taxon>
        <taxon>Acari</taxon>
        <taxon>Parasitiformes</taxon>
        <taxon>Mesostigmata</taxon>
        <taxon>Gamasina</taxon>
        <taxon>Dermanyssoidea</taxon>
        <taxon>Varroidae</taxon>
        <taxon>Varroa</taxon>
    </lineage>
</organism>
<dbReference type="OMA" id="KFEQHIQ"/>
<evidence type="ECO:0000256" key="3">
    <source>
        <dbReference type="SAM" id="Coils"/>
    </source>
</evidence>
<keyword evidence="3" id="KW-0175">Coiled coil</keyword>
<evidence type="ECO:0000313" key="7">
    <source>
        <dbReference type="Proteomes" id="UP000594260"/>
    </source>
</evidence>
<accession>A0A7M7L2B2</accession>
<dbReference type="GeneID" id="111253604"/>
<evidence type="ECO:0000259" key="4">
    <source>
        <dbReference type="Pfam" id="PF05667"/>
    </source>
</evidence>
<dbReference type="EnsemblMetazoa" id="XM_022813275">
    <property type="protein sequence ID" value="XP_022669010"/>
    <property type="gene ID" value="LOC111253604"/>
</dbReference>
<reference evidence="6" key="1">
    <citation type="submission" date="2021-01" db="UniProtKB">
        <authorList>
            <consortium name="EnsemblMetazoa"/>
        </authorList>
    </citation>
    <scope>IDENTIFICATION</scope>
</reference>
<protein>
    <recommendedName>
        <fullName evidence="2">Coiled-coil domain-containing protein 22 homolog</fullName>
    </recommendedName>
</protein>
<keyword evidence="7" id="KW-1185">Reference proteome</keyword>
<dbReference type="InterPro" id="IPR048348">
    <property type="entry name" value="CCDC22_CC"/>
</dbReference>
<feature type="domain" description="CCDC22 coiled-coil" evidence="4">
    <location>
        <begin position="193"/>
        <end position="510"/>
    </location>
</feature>
<dbReference type="Pfam" id="PF21674">
    <property type="entry name" value="CCDC22_N"/>
    <property type="match status" value="1"/>
</dbReference>
<dbReference type="FunCoup" id="A0A7M7L2B2">
    <property type="interactions" value="1392"/>
</dbReference>
<feature type="coiled-coil region" evidence="3">
    <location>
        <begin position="419"/>
        <end position="446"/>
    </location>
</feature>
<sequence>MEDADRIIVEHLQQVRCNFEVKSLKDFEADKTLEAVIKLLKAIIPDFSAPTSVPHNMVAKYNIGMKLADAIVSLGFKGELGYQSFLYSNEVELRRIFSFLIEKLPKDEKASPVQTTGFTFKKAFASALRVELEKPWLPPYARSESVKRPFRPVSIDLTTDVVEIADRHTLIASILQANASLRAKISRPSHEEFSRIVEMVQEKKAASPSLQKEFPMAEDAREDVMEQEEPKAVEADVSALDELYAMEQRSVQLSEELEVADQEVEKMMNEMINAQVALEEFESVLEKERQSSKIRLKASELIDEHGPEGAVKFCTSYLENLQAKSSKLAMEWEEHRQPMIEKLRRLRQENSAKWSAQRNKRERIERLERQRQRMVQEYSLKKVLVKQLEAEWDKLSQKDANVTQCSQYLSRIHEIVASVARQREDIEKVLLENRKQQREMNLLSDRLERTFAAAEIFFNRQSAKIEDAKKVHQNITEIHRDCKSIFEAVESNGIIQREIRDLEERIDKEKESKVVENLARISADFNQMKMENDAIETELTKKGIIIAHI</sequence>
<dbReference type="GO" id="GO:2000060">
    <property type="term" value="P:positive regulation of ubiquitin-dependent protein catabolic process"/>
    <property type="evidence" value="ECO:0007669"/>
    <property type="project" value="TreeGrafter"/>
</dbReference>
<dbReference type="InParanoid" id="A0A7M7L2B2"/>
<feature type="domain" description="CCDC22 N-terminal" evidence="5">
    <location>
        <begin position="1"/>
        <end position="105"/>
    </location>
</feature>
<dbReference type="RefSeq" id="XP_022669010.1">
    <property type="nucleotide sequence ID" value="XM_022813275.1"/>
</dbReference>
<proteinExistence type="inferred from homology"/>
<dbReference type="AlphaFoldDB" id="A0A7M7L2B2"/>
<dbReference type="PANTHER" id="PTHR15668">
    <property type="entry name" value="JM1 PROTEIN"/>
    <property type="match status" value="1"/>
</dbReference>
<evidence type="ECO:0000256" key="2">
    <source>
        <dbReference type="ARBA" id="ARBA00017553"/>
    </source>
</evidence>
<dbReference type="InterPro" id="IPR008530">
    <property type="entry name" value="CCDC22"/>
</dbReference>
<dbReference type="KEGG" id="vde:111253604"/>
<evidence type="ECO:0000256" key="1">
    <source>
        <dbReference type="ARBA" id="ARBA00006438"/>
    </source>
</evidence>
<name>A0A7M7L2B2_VARDE</name>
<comment type="similarity">
    <text evidence="1">Belongs to the CCDC22 family.</text>
</comment>